<dbReference type="Pfam" id="PF06249">
    <property type="entry name" value="EutQ"/>
    <property type="match status" value="1"/>
</dbReference>
<dbReference type="RefSeq" id="WP_086951840.1">
    <property type="nucleotide sequence ID" value="NZ_FWFD01000013.1"/>
</dbReference>
<keyword evidence="2" id="KW-1185">Reference proteome</keyword>
<evidence type="ECO:0000313" key="1">
    <source>
        <dbReference type="EMBL" id="SLM86217.1"/>
    </source>
</evidence>
<protein>
    <submittedName>
        <fullName evidence="1">Ethanolamine utilization protein EutQ</fullName>
    </submittedName>
</protein>
<dbReference type="Proteomes" id="UP000195918">
    <property type="component" value="Unassembled WGS sequence"/>
</dbReference>
<dbReference type="EMBL" id="FWFD01000013">
    <property type="protein sequence ID" value="SLM86217.1"/>
    <property type="molecule type" value="Genomic_DNA"/>
</dbReference>
<organism evidence="1 2">
    <name type="scientific">Vagococcus fluvialis bH819</name>
    <dbReference type="NCBI Taxonomy" id="1255619"/>
    <lineage>
        <taxon>Bacteria</taxon>
        <taxon>Bacillati</taxon>
        <taxon>Bacillota</taxon>
        <taxon>Bacilli</taxon>
        <taxon>Lactobacillales</taxon>
        <taxon>Enterococcaceae</taxon>
        <taxon>Vagococcus</taxon>
    </lineage>
</organism>
<dbReference type="OrthoDB" id="3828611at2"/>
<dbReference type="Gene3D" id="2.60.120.10">
    <property type="entry name" value="Jelly Rolls"/>
    <property type="match status" value="1"/>
</dbReference>
<sequence length="151" mass="16729">MDDNQKSIIENVVRQVLMEKMSGLSQLTKTVDPSGVLSVKLPLLEVDENDRLDTGVAGDVVYCKDLVTLEESPRLGCGLMVMKDTTFDWTLEYDEVDYIIEGTLTVIVDGRRISAGPGEIIFVPKSSSIQFSVEGDARFVYVTYPADWASQ</sequence>
<dbReference type="InterPro" id="IPR010424">
    <property type="entry name" value="EutQ"/>
</dbReference>
<dbReference type="CDD" id="cd02228">
    <property type="entry name" value="cupin_EutQ"/>
    <property type="match status" value="1"/>
</dbReference>
<evidence type="ECO:0000313" key="2">
    <source>
        <dbReference type="Proteomes" id="UP000195918"/>
    </source>
</evidence>
<dbReference type="PANTHER" id="PTHR36169">
    <property type="entry name" value="ETHANOLAMINE UTILIZATION PROTEIN EUTQ"/>
    <property type="match status" value="1"/>
</dbReference>
<dbReference type="AlphaFoldDB" id="A0A1X6WPN4"/>
<proteinExistence type="predicted"/>
<dbReference type="PANTHER" id="PTHR36169:SF1">
    <property type="entry name" value="ACETATE KINASE EUTQ"/>
    <property type="match status" value="1"/>
</dbReference>
<accession>A0A1X6WPN4</accession>
<dbReference type="InterPro" id="IPR011051">
    <property type="entry name" value="RmlC_Cupin_sf"/>
</dbReference>
<gene>
    <name evidence="1" type="ORF">FM121_09015</name>
</gene>
<reference evidence="2" key="1">
    <citation type="submission" date="2017-02" db="EMBL/GenBank/DDBJ databases">
        <authorList>
            <person name="Dridi B."/>
        </authorList>
    </citation>
    <scope>NUCLEOTIDE SEQUENCE [LARGE SCALE GENOMIC DNA]</scope>
    <source>
        <strain evidence="2">bH819</strain>
    </source>
</reference>
<dbReference type="SUPFAM" id="SSF51182">
    <property type="entry name" value="RmlC-like cupins"/>
    <property type="match status" value="1"/>
</dbReference>
<name>A0A1X6WPN4_9ENTE</name>
<dbReference type="InterPro" id="IPR014710">
    <property type="entry name" value="RmlC-like_jellyroll"/>
</dbReference>